<evidence type="ECO:0000313" key="2">
    <source>
        <dbReference type="Proteomes" id="UP001151760"/>
    </source>
</evidence>
<proteinExistence type="predicted"/>
<reference evidence="1" key="1">
    <citation type="journal article" date="2022" name="Int. J. Mol. Sci.">
        <title>Draft Genome of Tanacetum Coccineum: Genomic Comparison of Closely Related Tanacetum-Family Plants.</title>
        <authorList>
            <person name="Yamashiro T."/>
            <person name="Shiraishi A."/>
            <person name="Nakayama K."/>
            <person name="Satake H."/>
        </authorList>
    </citation>
    <scope>NUCLEOTIDE SEQUENCE</scope>
</reference>
<keyword evidence="2" id="KW-1185">Reference proteome</keyword>
<organism evidence="1 2">
    <name type="scientific">Tanacetum coccineum</name>
    <dbReference type="NCBI Taxonomy" id="301880"/>
    <lineage>
        <taxon>Eukaryota</taxon>
        <taxon>Viridiplantae</taxon>
        <taxon>Streptophyta</taxon>
        <taxon>Embryophyta</taxon>
        <taxon>Tracheophyta</taxon>
        <taxon>Spermatophyta</taxon>
        <taxon>Magnoliopsida</taxon>
        <taxon>eudicotyledons</taxon>
        <taxon>Gunneridae</taxon>
        <taxon>Pentapetalae</taxon>
        <taxon>asterids</taxon>
        <taxon>campanulids</taxon>
        <taxon>Asterales</taxon>
        <taxon>Asteraceae</taxon>
        <taxon>Asteroideae</taxon>
        <taxon>Anthemideae</taxon>
        <taxon>Anthemidinae</taxon>
        <taxon>Tanacetum</taxon>
    </lineage>
</organism>
<gene>
    <name evidence="1" type="ORF">Tco_0652687</name>
</gene>
<name>A0ABQ4WYL1_9ASTR</name>
<sequence length="167" mass="18950">MEKCHNFSTDQVDDAIPVHVQQATSIVGWNQDHLVSDHSGLKRSKYVIAAMYVSLIWWFQDNYSTLTDSSSEGTDSKPLNHLSPEDKKILTTAGQPMDQKLGYQTPHDNEVQSNTQVASDGTLQQIDEALDYRVKEFQINRTNPGMNTRFWMKKDVDRALTSCSAIR</sequence>
<comment type="caution">
    <text evidence="1">The sequence shown here is derived from an EMBL/GenBank/DDBJ whole genome shotgun (WGS) entry which is preliminary data.</text>
</comment>
<accession>A0ABQ4WYL1</accession>
<dbReference type="Proteomes" id="UP001151760">
    <property type="component" value="Unassembled WGS sequence"/>
</dbReference>
<dbReference type="EMBL" id="BQNB010009042">
    <property type="protein sequence ID" value="GJS57903.1"/>
    <property type="molecule type" value="Genomic_DNA"/>
</dbReference>
<reference evidence="1" key="2">
    <citation type="submission" date="2022-01" db="EMBL/GenBank/DDBJ databases">
        <authorList>
            <person name="Yamashiro T."/>
            <person name="Shiraishi A."/>
            <person name="Satake H."/>
            <person name="Nakayama K."/>
        </authorList>
    </citation>
    <scope>NUCLEOTIDE SEQUENCE</scope>
</reference>
<protein>
    <submittedName>
        <fullName evidence="1">Uncharacterized protein</fullName>
    </submittedName>
</protein>
<evidence type="ECO:0000313" key="1">
    <source>
        <dbReference type="EMBL" id="GJS57903.1"/>
    </source>
</evidence>